<feature type="domain" description="Mon2 C-terminal" evidence="7">
    <location>
        <begin position="993"/>
        <end position="1056"/>
    </location>
</feature>
<evidence type="ECO:0000256" key="5">
    <source>
        <dbReference type="SAM" id="MobiDB-lite"/>
    </source>
</evidence>
<feature type="compositionally biased region" description="Polar residues" evidence="5">
    <location>
        <begin position="661"/>
        <end position="683"/>
    </location>
</feature>
<dbReference type="EMBL" id="JBBXJM010000003">
    <property type="protein sequence ID" value="KAL1409842.1"/>
    <property type="molecule type" value="Genomic_DNA"/>
</dbReference>
<keyword evidence="10" id="KW-1185">Reference proteome</keyword>
<dbReference type="Pfam" id="PF16206">
    <property type="entry name" value="Mon2_C"/>
    <property type="match status" value="2"/>
</dbReference>
<feature type="repeat" description="HEAT" evidence="4">
    <location>
        <begin position="998"/>
        <end position="1036"/>
    </location>
</feature>
<reference evidence="9 10" key="1">
    <citation type="submission" date="2023-08" db="EMBL/GenBank/DDBJ databases">
        <title>Annotated Genome Sequence of Vanrija albida AlHP1.</title>
        <authorList>
            <person name="Herzog R."/>
        </authorList>
    </citation>
    <scope>NUCLEOTIDE SEQUENCE [LARGE SCALE GENOMIC DNA]</scope>
    <source>
        <strain evidence="9 10">AlHP1</strain>
    </source>
</reference>
<feature type="domain" description="Mon2 C-terminal" evidence="7">
    <location>
        <begin position="942"/>
        <end position="986"/>
    </location>
</feature>
<feature type="compositionally biased region" description="Acidic residues" evidence="5">
    <location>
        <begin position="1575"/>
        <end position="1586"/>
    </location>
</feature>
<evidence type="ECO:0000256" key="1">
    <source>
        <dbReference type="ARBA" id="ARBA00008144"/>
    </source>
</evidence>
<evidence type="ECO:0000256" key="4">
    <source>
        <dbReference type="PROSITE-ProRule" id="PRU00103"/>
    </source>
</evidence>
<dbReference type="PANTHER" id="PTHR10663:SF333">
    <property type="entry name" value="PROTEIN MON2 HOMOLOG"/>
    <property type="match status" value="1"/>
</dbReference>
<dbReference type="InterPro" id="IPR021133">
    <property type="entry name" value="HEAT_type_2"/>
</dbReference>
<dbReference type="InterPro" id="IPR032629">
    <property type="entry name" value="DCB_dom"/>
</dbReference>
<comment type="caution">
    <text evidence="9">The sequence shown here is derived from an EMBL/GenBank/DDBJ whole genome shotgun (WGS) entry which is preliminary data.</text>
</comment>
<dbReference type="Proteomes" id="UP001565368">
    <property type="component" value="Unassembled WGS sequence"/>
</dbReference>
<evidence type="ECO:0000259" key="8">
    <source>
        <dbReference type="Pfam" id="PF16213"/>
    </source>
</evidence>
<protein>
    <submittedName>
        <fullName evidence="9">Endocytosis and vacuole integrity protein</fullName>
    </submittedName>
</protein>
<evidence type="ECO:0000259" key="7">
    <source>
        <dbReference type="Pfam" id="PF16206"/>
    </source>
</evidence>
<evidence type="ECO:0000256" key="3">
    <source>
        <dbReference type="ARBA" id="ARBA00022927"/>
    </source>
</evidence>
<dbReference type="PANTHER" id="PTHR10663">
    <property type="entry name" value="GUANYL-NUCLEOTIDE EXCHANGE FACTOR"/>
    <property type="match status" value="1"/>
</dbReference>
<dbReference type="Pfam" id="PF16213">
    <property type="entry name" value="DCB"/>
    <property type="match status" value="1"/>
</dbReference>
<dbReference type="GeneID" id="95984884"/>
<dbReference type="InterPro" id="IPR016024">
    <property type="entry name" value="ARM-type_fold"/>
</dbReference>
<evidence type="ECO:0000313" key="9">
    <source>
        <dbReference type="EMBL" id="KAL1409842.1"/>
    </source>
</evidence>
<organism evidence="9 10">
    <name type="scientific">Vanrija albida</name>
    <dbReference type="NCBI Taxonomy" id="181172"/>
    <lineage>
        <taxon>Eukaryota</taxon>
        <taxon>Fungi</taxon>
        <taxon>Dikarya</taxon>
        <taxon>Basidiomycota</taxon>
        <taxon>Agaricomycotina</taxon>
        <taxon>Tremellomycetes</taxon>
        <taxon>Trichosporonales</taxon>
        <taxon>Trichosporonaceae</taxon>
        <taxon>Vanrija</taxon>
    </lineage>
</organism>
<feature type="domain" description="Mon2/Sec7/BIG1-like HUS" evidence="6">
    <location>
        <begin position="194"/>
        <end position="377"/>
    </location>
</feature>
<evidence type="ECO:0000256" key="2">
    <source>
        <dbReference type="ARBA" id="ARBA00022448"/>
    </source>
</evidence>
<dbReference type="SUPFAM" id="SSF48371">
    <property type="entry name" value="ARM repeat"/>
    <property type="match status" value="1"/>
</dbReference>
<feature type="domain" description="Mon2/Sec7/BIG1-like dimerisation and cyclophilin-binding" evidence="8">
    <location>
        <begin position="5"/>
        <end position="169"/>
    </location>
</feature>
<dbReference type="InterPro" id="IPR011989">
    <property type="entry name" value="ARM-like"/>
</dbReference>
<evidence type="ECO:0000259" key="6">
    <source>
        <dbReference type="Pfam" id="PF12783"/>
    </source>
</evidence>
<feature type="region of interest" description="Disordered" evidence="5">
    <location>
        <begin position="1567"/>
        <end position="1589"/>
    </location>
</feature>
<feature type="region of interest" description="Disordered" evidence="5">
    <location>
        <begin position="654"/>
        <end position="695"/>
    </location>
</feature>
<accession>A0ABR3Q5F8</accession>
<dbReference type="PROSITE" id="PS50077">
    <property type="entry name" value="HEAT_REPEAT"/>
    <property type="match status" value="1"/>
</dbReference>
<name>A0ABR3Q5F8_9TREE</name>
<dbReference type="Gene3D" id="1.25.10.10">
    <property type="entry name" value="Leucine-rich Repeat Variant"/>
    <property type="match status" value="1"/>
</dbReference>
<dbReference type="Pfam" id="PF12783">
    <property type="entry name" value="Sec7-like_HUS"/>
    <property type="match status" value="1"/>
</dbReference>
<dbReference type="RefSeq" id="XP_069209786.1">
    <property type="nucleotide sequence ID" value="XM_069352368.1"/>
</dbReference>
<keyword evidence="2" id="KW-0813">Transport</keyword>
<evidence type="ECO:0000313" key="10">
    <source>
        <dbReference type="Proteomes" id="UP001565368"/>
    </source>
</evidence>
<keyword evidence="3" id="KW-0653">Protein transport</keyword>
<dbReference type="InterPro" id="IPR032691">
    <property type="entry name" value="Mon2/Sec7/BIG1-like_HUS"/>
</dbReference>
<comment type="similarity">
    <text evidence="1">Belongs to the MON2 family.</text>
</comment>
<dbReference type="InterPro" id="IPR032817">
    <property type="entry name" value="Mon2_C"/>
</dbReference>
<proteinExistence type="inferred from homology"/>
<gene>
    <name evidence="9" type="primary">MON2</name>
    <name evidence="9" type="ORF">Q8F55_003841</name>
</gene>
<sequence length="1618" mass="175576">MDHNLLVSELQSLIVESKRRNPEVRDAGEAALEILRAGPQPRDVLAARSDTLLAPVTLGCKTRNAKIVGISIAALQRLVALGGVPLASLPDVLHTLGMVAGQAVDIQLKILQTLLSILTYCKDMHGDALGTALLLCFKLQDSRVSVVSSTAAATLRQAIMVVFDRVTSDANAEKSEKIVLATEPPEEIAITPAAMDAYLILWDLCLLTTSSPASSGLSLWSPAEKEKPRLLKLSSLQRTFGLELIESILSGYDGVVKKHPELLFLLRHDLHPLVLRLQAEKPSFPVALRICRIIYVLIRHYADQLPSECETYLLSLIRMGTGDDDEKKEAKKDPKKDLVAPWQHVLSLEVLRGISGDPALLRAIWTQYDNSETAPNLFAKLVSAFGRLVNDKPQLLGVSSQIHGLGVPPNAAAEHANAGYLDMGIGMMASAASAGVSTVTAMMGPTGGGLGQHSTMKQRLIEQHDKAEAPPTPETYPYLLAVQSLDAIAESIPNGVAQEDTRETARGMAESAWPALLAALSYLMSTELSDQLFAEVLTALQNFTIACGELGLSTPRDAFINTLARYAVPPPVVSAMQSYFENGPQQKTGGTADALGLSALGVGGGPASPPSLSERNLACLRSLVGVAQTLASTLGPGWHDVLETLQNANYLLSTARKPTSRRTTSGQPLPTPPTGSGRSSQDGNAPRPEALQDLDTETIQAGVTTLFERSRELDDEAFTIFITALCKLSSEMIGMDHVVDLTKSPTTPAALLSPGGDPVRRRTSGINISQSIKSGERSFGLSKLRAVAVLNLPRLIASDPSVGWTEVTQHLLKVARHVSAPSAIRLQASETLSELLLTALRTVPEPRVQHQVFDVLVLQVDVNPVSNTVATDYEVRSSGFATLNQILESSGHSLEVGWPTIFGMLDSVCKKPEVNEGGRHVPHRGDANLVRIAFPSLTLICTDFLSSLDATAMRQCIACLGFFGKQQEDVNITLAAIGLLWNVSDKVQGESKELWLYLLTELLELARDSRLEVRTGAMQTLFRCVELYGADLTSEMWDDVLWKVVFPLLETMRSDESQVLALTSVGSIFGTFGPKIAALPSNSKIFETLFERLKLSFISEPRQCSTASLKVLERVVSATEAGAPQLGHIWDTFCSMGAALSEGEPYTQDNLVALVRVASLLHDRLEWTDERGKQLSSILRAVIAYSRSPDYRPDVDSMSPLQEAVAELVAKSTHFGPSLVLSDLAEFSSLAYVGDGTGKLSYVALSKFAMPKMAEVYERVADTDALYEDGTIESVIGAYALPIKLKYDCPAPNKWGSDPPLWRTAMSTFVRVLKVLTSTLEGKRLEALEKQRFEAIWGQVMDVFAGVLLADDGGDSADPEDEAFVLPILEQLQAAVGPRLADPRIPDRVVSAYAETLRKASVLYHYDVRAPGGTTAPVVAEPQEKTRYWAFDHLIASSSRRGSNDKRVTSLFVPSLLRRLEATLRHFLSDAKLRGQMPFSRVREEEILYVLRHLVTMTLWEGSVPIPDGDGESPTALAKASAASSRAHLFTYYPLLLELAFVPAHLPAMWILPSEHVRLFAGVEPRVNGERGEGQGDDEESDDDDARDGTDLIEVSARDLARRCLELVGLELGLSTRV</sequence>